<keyword evidence="12" id="KW-0584">Phenylalanine biosynthesis</keyword>
<dbReference type="GO" id="GO:0009094">
    <property type="term" value="P:L-phenylalanine biosynthetic process"/>
    <property type="evidence" value="ECO:0007669"/>
    <property type="project" value="UniProtKB-KW"/>
</dbReference>
<keyword evidence="10" id="KW-0028">Amino-acid biosynthesis</keyword>
<dbReference type="PROSITE" id="PS00857">
    <property type="entry name" value="PREPHENATE_DEHYDR_1"/>
    <property type="match status" value="1"/>
</dbReference>
<evidence type="ECO:0000256" key="16">
    <source>
        <dbReference type="ARBA" id="ARBA00031175"/>
    </source>
</evidence>
<dbReference type="PROSITE" id="PS51168">
    <property type="entry name" value="CHORISMATE_MUT_2"/>
    <property type="match status" value="1"/>
</dbReference>
<evidence type="ECO:0000256" key="17">
    <source>
        <dbReference type="ARBA" id="ARBA00031520"/>
    </source>
</evidence>
<dbReference type="InterPro" id="IPR008242">
    <property type="entry name" value="Chor_mutase/pphenate_deHydtase"/>
</dbReference>
<keyword evidence="14 23" id="KW-0456">Lyase</keyword>
<dbReference type="InterPro" id="IPR001086">
    <property type="entry name" value="Preph_deHydtase"/>
</dbReference>
<evidence type="ECO:0000259" key="22">
    <source>
        <dbReference type="PROSITE" id="PS51671"/>
    </source>
</evidence>
<evidence type="ECO:0000256" key="12">
    <source>
        <dbReference type="ARBA" id="ARBA00023222"/>
    </source>
</evidence>
<dbReference type="PROSITE" id="PS00858">
    <property type="entry name" value="PREPHENATE_DEHYDR_2"/>
    <property type="match status" value="1"/>
</dbReference>
<evidence type="ECO:0000256" key="18">
    <source>
        <dbReference type="ARBA" id="ARBA00047848"/>
    </source>
</evidence>
<evidence type="ECO:0000256" key="11">
    <source>
        <dbReference type="ARBA" id="ARBA00023141"/>
    </source>
</evidence>
<dbReference type="InterPro" id="IPR002912">
    <property type="entry name" value="ACT_dom"/>
</dbReference>
<dbReference type="GO" id="GO:0005737">
    <property type="term" value="C:cytoplasm"/>
    <property type="evidence" value="ECO:0007669"/>
    <property type="project" value="UniProtKB-SubCell"/>
</dbReference>
<dbReference type="InterPro" id="IPR002701">
    <property type="entry name" value="CM_II_prokaryot"/>
</dbReference>
<evidence type="ECO:0000256" key="2">
    <source>
        <dbReference type="ARBA" id="ARBA00002364"/>
    </source>
</evidence>
<comment type="subcellular location">
    <subcellularLocation>
        <location evidence="3">Cytoplasm</location>
    </subcellularLocation>
</comment>
<evidence type="ECO:0000256" key="6">
    <source>
        <dbReference type="ARBA" id="ARBA00013147"/>
    </source>
</evidence>
<dbReference type="PROSITE" id="PS51171">
    <property type="entry name" value="PREPHENATE_DEHYDR_3"/>
    <property type="match status" value="1"/>
</dbReference>
<evidence type="ECO:0000256" key="9">
    <source>
        <dbReference type="ARBA" id="ARBA00022490"/>
    </source>
</evidence>
<dbReference type="CDD" id="cd04905">
    <property type="entry name" value="ACT_CM-PDT"/>
    <property type="match status" value="1"/>
</dbReference>
<dbReference type="PIRSF" id="PIRSF001500">
    <property type="entry name" value="Chor_mut_pdt_Ppr"/>
    <property type="match status" value="1"/>
</dbReference>
<comment type="function">
    <text evidence="2">Catalyzes the Claisen rearrangement of chorismate to prephenate and the decarboxylation/dehydration of prephenate to phenylpyruvate.</text>
</comment>
<dbReference type="FunFam" id="3.40.190.10:FF:000034">
    <property type="entry name" value="Chorismate mutase/prephenate dehydratase"/>
    <property type="match status" value="1"/>
</dbReference>
<dbReference type="PROSITE" id="PS51671">
    <property type="entry name" value="ACT"/>
    <property type="match status" value="1"/>
</dbReference>
<keyword evidence="13" id="KW-0413">Isomerase</keyword>
<dbReference type="Gene3D" id="3.30.70.260">
    <property type="match status" value="1"/>
</dbReference>
<keyword evidence="11" id="KW-0057">Aromatic amino acid biosynthesis</keyword>
<keyword evidence="24" id="KW-1185">Reference proteome</keyword>
<dbReference type="PANTHER" id="PTHR21022">
    <property type="entry name" value="PREPHENATE DEHYDRATASE P PROTEIN"/>
    <property type="match status" value="1"/>
</dbReference>
<dbReference type="Pfam" id="PF00800">
    <property type="entry name" value="PDT"/>
    <property type="match status" value="1"/>
</dbReference>
<dbReference type="NCBIfam" id="NF008865">
    <property type="entry name" value="PRK11898.1"/>
    <property type="match status" value="1"/>
</dbReference>
<organism evidence="23 24">
    <name type="scientific">Anthropogastromicrobium aceti</name>
    <dbReference type="NCBI Taxonomy" id="2981768"/>
    <lineage>
        <taxon>Bacteria</taxon>
        <taxon>Bacillati</taxon>
        <taxon>Bacillota</taxon>
        <taxon>Clostridia</taxon>
        <taxon>Lachnospirales</taxon>
        <taxon>Lachnospiraceae</taxon>
        <taxon>Anthropogastromicrobium</taxon>
    </lineage>
</organism>
<dbReference type="GO" id="GO:0004664">
    <property type="term" value="F:prephenate dehydratase activity"/>
    <property type="evidence" value="ECO:0007669"/>
    <property type="project" value="UniProtKB-EC"/>
</dbReference>
<comment type="pathway">
    <text evidence="5">Metabolic intermediate biosynthesis; prephenate biosynthesis; prephenate from chorismate: step 1/1.</text>
</comment>
<protein>
    <recommendedName>
        <fullName evidence="7">Bifunctional chorismate mutase/prephenate dehydratase</fullName>
        <ecNumber evidence="6">4.2.1.51</ecNumber>
    </recommendedName>
    <alternativeName>
        <fullName evidence="17">Chorismate mutase-prephenate dehydratase</fullName>
    </alternativeName>
    <alternativeName>
        <fullName evidence="8">Prephenate dehydratase</fullName>
    </alternativeName>
    <alternativeName>
        <fullName evidence="16">p-protein</fullName>
    </alternativeName>
</protein>
<dbReference type="PANTHER" id="PTHR21022:SF19">
    <property type="entry name" value="PREPHENATE DEHYDRATASE-RELATED"/>
    <property type="match status" value="1"/>
</dbReference>
<proteinExistence type="predicted"/>
<feature type="domain" description="Chorismate mutase" evidence="20">
    <location>
        <begin position="1"/>
        <end position="88"/>
    </location>
</feature>
<dbReference type="InterPro" id="IPR018528">
    <property type="entry name" value="Preph_deHydtase_CS"/>
</dbReference>
<evidence type="ECO:0000256" key="13">
    <source>
        <dbReference type="ARBA" id="ARBA00023235"/>
    </source>
</evidence>
<gene>
    <name evidence="23" type="primary">pheA</name>
    <name evidence="23" type="ORF">LKD48_10145</name>
</gene>
<comment type="catalytic activity">
    <reaction evidence="1">
        <text>chorismate = prephenate</text>
        <dbReference type="Rhea" id="RHEA:13897"/>
        <dbReference type="ChEBI" id="CHEBI:29748"/>
        <dbReference type="ChEBI" id="CHEBI:29934"/>
        <dbReference type="EC" id="5.4.99.5"/>
    </reaction>
</comment>
<accession>A0AAE3E643</accession>
<evidence type="ECO:0000256" key="1">
    <source>
        <dbReference type="ARBA" id="ARBA00000824"/>
    </source>
</evidence>
<dbReference type="SUPFAM" id="SSF53850">
    <property type="entry name" value="Periplasmic binding protein-like II"/>
    <property type="match status" value="1"/>
</dbReference>
<dbReference type="Gene3D" id="1.20.59.10">
    <property type="entry name" value="Chorismate mutase"/>
    <property type="match status" value="1"/>
</dbReference>
<comment type="catalytic activity">
    <reaction evidence="18">
        <text>prephenate + H(+) = 3-phenylpyruvate + CO2 + H2O</text>
        <dbReference type="Rhea" id="RHEA:21648"/>
        <dbReference type="ChEBI" id="CHEBI:15377"/>
        <dbReference type="ChEBI" id="CHEBI:15378"/>
        <dbReference type="ChEBI" id="CHEBI:16526"/>
        <dbReference type="ChEBI" id="CHEBI:18005"/>
        <dbReference type="ChEBI" id="CHEBI:29934"/>
        <dbReference type="EC" id="4.2.1.51"/>
    </reaction>
</comment>
<dbReference type="CDD" id="cd13631">
    <property type="entry name" value="PBP2_Ct-PDT_like"/>
    <property type="match status" value="1"/>
</dbReference>
<dbReference type="InterPro" id="IPR036263">
    <property type="entry name" value="Chorismate_II_sf"/>
</dbReference>
<dbReference type="GO" id="GO:0046417">
    <property type="term" value="P:chorismate metabolic process"/>
    <property type="evidence" value="ECO:0007669"/>
    <property type="project" value="InterPro"/>
</dbReference>
<dbReference type="Gene3D" id="3.40.190.10">
    <property type="entry name" value="Periplasmic binding protein-like II"/>
    <property type="match status" value="2"/>
</dbReference>
<evidence type="ECO:0000256" key="10">
    <source>
        <dbReference type="ARBA" id="ARBA00022605"/>
    </source>
</evidence>
<dbReference type="EMBL" id="JAJEQN010000024">
    <property type="protein sequence ID" value="MCC2221991.1"/>
    <property type="molecule type" value="Genomic_DNA"/>
</dbReference>
<evidence type="ECO:0000313" key="24">
    <source>
        <dbReference type="Proteomes" id="UP001198200"/>
    </source>
</evidence>
<dbReference type="AlphaFoldDB" id="A0AAE3E643"/>
<sequence length="376" mass="42451">MLDLSESRAQIDVIDKEITRLFQKRIDVCRDVAAYKIQNNKKVLDKTRENQKLEALSKLAEDGFKEHGICDLFTQVMAICRKRQYQIMKEEGVAQPVPFDCVDEIDKINATVVFQGVEGAYSHAASMAYFGDLATYFHVPNFEEVMKAVANKEADFGVLPLENSSAGQVGDVYDLLTRYDNTIVGEYYLPVRHCLLGLKGADIDKIQTVYSHPQGLMQCGKFLNEHSSWQQISQANTAMAAQKVIKENNPKTAAIASETAAKLYGLEILEEGINDNKTNTTRFIIVSRKKCYRRDASKISIMFEIPHESGSLYTILSHMIYNDLNMTKIESRPIPEQPFEYRFFVDFEGNLADAAVENAILGIKEEAARLKILGNY</sequence>
<name>A0AAE3E643_9FIRM</name>
<feature type="domain" description="Prephenate dehydratase" evidence="21">
    <location>
        <begin position="111"/>
        <end position="288"/>
    </location>
</feature>
<dbReference type="SMART" id="SM00830">
    <property type="entry name" value="CM_2"/>
    <property type="match status" value="1"/>
</dbReference>
<evidence type="ECO:0000256" key="3">
    <source>
        <dbReference type="ARBA" id="ARBA00004496"/>
    </source>
</evidence>
<dbReference type="InterPro" id="IPR036979">
    <property type="entry name" value="CM_dom_sf"/>
</dbReference>
<evidence type="ECO:0000256" key="14">
    <source>
        <dbReference type="ARBA" id="ARBA00023239"/>
    </source>
</evidence>
<evidence type="ECO:0000256" key="8">
    <source>
        <dbReference type="ARBA" id="ARBA00021872"/>
    </source>
</evidence>
<evidence type="ECO:0000313" key="23">
    <source>
        <dbReference type="EMBL" id="MCC2221991.1"/>
    </source>
</evidence>
<dbReference type="EC" id="4.2.1.51" evidence="6"/>
<comment type="pathway">
    <text evidence="4">Amino-acid biosynthesis; L-phenylalanine biosynthesis; phenylpyruvate from prephenate: step 1/1.</text>
</comment>
<evidence type="ECO:0000259" key="20">
    <source>
        <dbReference type="PROSITE" id="PS51168"/>
    </source>
</evidence>
<evidence type="ECO:0000259" key="21">
    <source>
        <dbReference type="PROSITE" id="PS51171"/>
    </source>
</evidence>
<dbReference type="Proteomes" id="UP001198200">
    <property type="component" value="Unassembled WGS sequence"/>
</dbReference>
<comment type="caution">
    <text evidence="23">The sequence shown here is derived from an EMBL/GenBank/DDBJ whole genome shotgun (WGS) entry which is preliminary data.</text>
</comment>
<dbReference type="GO" id="GO:0004106">
    <property type="term" value="F:chorismate mutase activity"/>
    <property type="evidence" value="ECO:0007669"/>
    <property type="project" value="UniProtKB-EC"/>
</dbReference>
<dbReference type="Pfam" id="PF01817">
    <property type="entry name" value="CM_2"/>
    <property type="match status" value="1"/>
</dbReference>
<evidence type="ECO:0000256" key="5">
    <source>
        <dbReference type="ARBA" id="ARBA00004817"/>
    </source>
</evidence>
<feature type="site" description="Essential for prephenate dehydratase activity" evidence="19">
    <location>
        <position position="281"/>
    </location>
</feature>
<reference evidence="23 24" key="1">
    <citation type="submission" date="2021-10" db="EMBL/GenBank/DDBJ databases">
        <title>Anaerobic single-cell dispensing facilitates the cultivation of human gut bacteria.</title>
        <authorList>
            <person name="Afrizal A."/>
        </authorList>
    </citation>
    <scope>NUCLEOTIDE SEQUENCE [LARGE SCALE GENOMIC DNA]</scope>
    <source>
        <strain evidence="23 24">CLA-AA-H224</strain>
    </source>
</reference>
<evidence type="ECO:0000256" key="7">
    <source>
        <dbReference type="ARBA" id="ARBA00014401"/>
    </source>
</evidence>
<dbReference type="RefSeq" id="WP_066562807.1">
    <property type="nucleotide sequence ID" value="NZ_JAJEQN010000024.1"/>
</dbReference>
<dbReference type="SUPFAM" id="SSF55021">
    <property type="entry name" value="ACT-like"/>
    <property type="match status" value="1"/>
</dbReference>
<dbReference type="InterPro" id="IPR045865">
    <property type="entry name" value="ACT-like_dom_sf"/>
</dbReference>
<dbReference type="SUPFAM" id="SSF48600">
    <property type="entry name" value="Chorismate mutase II"/>
    <property type="match status" value="1"/>
</dbReference>
<evidence type="ECO:0000256" key="15">
    <source>
        <dbReference type="ARBA" id="ARBA00023268"/>
    </source>
</evidence>
<evidence type="ECO:0000256" key="19">
    <source>
        <dbReference type="PIRSR" id="PIRSR001500-2"/>
    </source>
</evidence>
<feature type="domain" description="ACT" evidence="22">
    <location>
        <begin position="300"/>
        <end position="376"/>
    </location>
</feature>
<keyword evidence="9" id="KW-0963">Cytoplasm</keyword>
<evidence type="ECO:0000256" key="4">
    <source>
        <dbReference type="ARBA" id="ARBA00004741"/>
    </source>
</evidence>
<keyword evidence="15" id="KW-0511">Multifunctional enzyme</keyword>